<protein>
    <submittedName>
        <fullName evidence="1">Uncharacterized protein</fullName>
    </submittedName>
</protein>
<organism evidence="1 2">
    <name type="scientific">Mucilaginibacter paludis DSM 18603</name>
    <dbReference type="NCBI Taxonomy" id="714943"/>
    <lineage>
        <taxon>Bacteria</taxon>
        <taxon>Pseudomonadati</taxon>
        <taxon>Bacteroidota</taxon>
        <taxon>Sphingobacteriia</taxon>
        <taxon>Sphingobacteriales</taxon>
        <taxon>Sphingobacteriaceae</taxon>
        <taxon>Mucilaginibacter</taxon>
    </lineage>
</organism>
<gene>
    <name evidence="1" type="ORF">Mucpa_1409</name>
</gene>
<dbReference type="Proteomes" id="UP000002774">
    <property type="component" value="Chromosome"/>
</dbReference>
<proteinExistence type="predicted"/>
<name>H1YI21_9SPHI</name>
<keyword evidence="2" id="KW-1185">Reference proteome</keyword>
<reference evidence="1" key="1">
    <citation type="submission" date="2011-09" db="EMBL/GenBank/DDBJ databases">
        <title>The permanent draft genome of Mucilaginibacter paludis DSM 18603.</title>
        <authorList>
            <consortium name="US DOE Joint Genome Institute (JGI-PGF)"/>
            <person name="Lucas S."/>
            <person name="Han J."/>
            <person name="Lapidus A."/>
            <person name="Bruce D."/>
            <person name="Goodwin L."/>
            <person name="Pitluck S."/>
            <person name="Peters L."/>
            <person name="Kyrpides N."/>
            <person name="Mavromatis K."/>
            <person name="Ivanova N."/>
            <person name="Mikhailova N."/>
            <person name="Held B."/>
            <person name="Detter J.C."/>
            <person name="Tapia R."/>
            <person name="Han C."/>
            <person name="Land M."/>
            <person name="Hauser L."/>
            <person name="Markowitz V."/>
            <person name="Cheng J.-F."/>
            <person name="Hugenholtz P."/>
            <person name="Woyke T."/>
            <person name="Wu D."/>
            <person name="Tindall B."/>
            <person name="Brambilla E."/>
            <person name="Klenk H.-P."/>
            <person name="Eisen J.A."/>
        </authorList>
    </citation>
    <scope>NUCLEOTIDE SEQUENCE [LARGE SCALE GENOMIC DNA]</scope>
    <source>
        <strain evidence="1">DSM 18603</strain>
    </source>
</reference>
<dbReference type="HOGENOM" id="CLU_1150845_0_0_10"/>
<dbReference type="EMBL" id="CM001403">
    <property type="protein sequence ID" value="EHQ25569.1"/>
    <property type="molecule type" value="Genomic_DNA"/>
</dbReference>
<accession>H1YI21</accession>
<dbReference type="AlphaFoldDB" id="H1YI21"/>
<dbReference type="STRING" id="714943.Mucpa_1409"/>
<evidence type="ECO:0000313" key="1">
    <source>
        <dbReference type="EMBL" id="EHQ25569.1"/>
    </source>
</evidence>
<sequence>MRSQILSLFSVLLLWNIAQGQTKQSYEAAYKEQLAMLSGKEPVSFKKSVFLTENAYYGGSLNYQAFCQDISNISAQLKKPAAKPRPAKVLNPFEMVHVPDSIRNKLSFFISKAEHDSTQINSAVKIQHLLMKDRANHFEFVDGIYWFKLMNTNANLYYFIHTKAEQVHIIRDYSVENLLIEFAGYFEHNKQSVSEQDKIDYLKALSVDLKNRAERLKPGFYGDYEVRKNPKSGSMSVASHL</sequence>
<evidence type="ECO:0000313" key="2">
    <source>
        <dbReference type="Proteomes" id="UP000002774"/>
    </source>
</evidence>